<dbReference type="GO" id="GO:0004519">
    <property type="term" value="F:endonuclease activity"/>
    <property type="evidence" value="ECO:0007669"/>
    <property type="project" value="UniProtKB-KW"/>
</dbReference>
<dbReference type="OrthoDB" id="427924at2759"/>
<evidence type="ECO:0000259" key="7">
    <source>
        <dbReference type="Pfam" id="PF17917"/>
    </source>
</evidence>
<keyword evidence="4" id="KW-0255">Endonuclease</keyword>
<dbReference type="VEuPathDB" id="VectorBase:ISCP_031819"/>
<dbReference type="PANTHER" id="PTHR37984:SF5">
    <property type="entry name" value="PROTEIN NYNRIN-LIKE"/>
    <property type="match status" value="1"/>
</dbReference>
<dbReference type="InterPro" id="IPR050951">
    <property type="entry name" value="Retrovirus_Pol_polyprotein"/>
</dbReference>
<evidence type="ECO:0000256" key="1">
    <source>
        <dbReference type="ARBA" id="ARBA00022679"/>
    </source>
</evidence>
<dbReference type="EMBL" id="ABJB010823682">
    <property type="status" value="NOT_ANNOTATED_CDS"/>
    <property type="molecule type" value="Genomic_DNA"/>
</dbReference>
<evidence type="ECO:0000313" key="8">
    <source>
        <dbReference type="EnsemblMetazoa" id="ISCW018987-PA"/>
    </source>
</evidence>
<evidence type="ECO:0000256" key="2">
    <source>
        <dbReference type="ARBA" id="ARBA00022695"/>
    </source>
</evidence>
<dbReference type="InterPro" id="IPR043502">
    <property type="entry name" value="DNA/RNA_pol_sf"/>
</dbReference>
<dbReference type="Pfam" id="PF17917">
    <property type="entry name" value="RT_RNaseH"/>
    <property type="match status" value="1"/>
</dbReference>
<dbReference type="EnsemblMetazoa" id="ISCW018987-RA">
    <property type="protein sequence ID" value="ISCW018987-PA"/>
    <property type="gene ID" value="ISCW018987"/>
</dbReference>
<dbReference type="SUPFAM" id="SSF56672">
    <property type="entry name" value="DNA/RNA polymerases"/>
    <property type="match status" value="1"/>
</dbReference>
<feature type="domain" description="Reverse transcriptase RNase H-like" evidence="7">
    <location>
        <begin position="1"/>
        <end position="75"/>
    </location>
</feature>
<dbReference type="CDD" id="cd09274">
    <property type="entry name" value="RNase_HI_RT_Ty3"/>
    <property type="match status" value="1"/>
</dbReference>
<name>A0A1S4LTJ6_IXOSC</name>
<keyword evidence="3" id="KW-0540">Nuclease</keyword>
<dbReference type="VEuPathDB" id="VectorBase:ISCW018987"/>
<evidence type="ECO:0000313" key="9">
    <source>
        <dbReference type="Proteomes" id="UP000001555"/>
    </source>
</evidence>
<keyword evidence="9" id="KW-1185">Reference proteome</keyword>
<sequence length="112" mass="12768">KPIVFASHRFTPTQTRWSTIEREAFAIIWALKKFDYWLFEARIHVVSDHNPLSYLTCSTRHGAELARWALALQRYDVSVTHRKGACHGNADALSRLRNCNWGTSDNPGATSP</sequence>
<dbReference type="InterPro" id="IPR041373">
    <property type="entry name" value="RT_RNaseH"/>
</dbReference>
<reference evidence="9" key="1">
    <citation type="submission" date="2008-03" db="EMBL/GenBank/DDBJ databases">
        <title>Annotation of Ixodes scapularis.</title>
        <authorList>
            <consortium name="Ixodes scapularis Genome Project Consortium"/>
            <person name="Caler E."/>
            <person name="Hannick L.I."/>
            <person name="Bidwell S."/>
            <person name="Joardar V."/>
            <person name="Thiagarajan M."/>
            <person name="Amedeo P."/>
            <person name="Galinsky K.J."/>
            <person name="Schobel S."/>
            <person name="Inman J."/>
            <person name="Hostetler J."/>
            <person name="Miller J."/>
            <person name="Hammond M."/>
            <person name="Megy K."/>
            <person name="Lawson D."/>
            <person name="Kodira C."/>
            <person name="Sutton G."/>
            <person name="Meyer J."/>
            <person name="Hill C.A."/>
            <person name="Birren B."/>
            <person name="Nene V."/>
            <person name="Collins F."/>
            <person name="Alarcon-Chaidez F."/>
            <person name="Wikel S."/>
            <person name="Strausberg R."/>
        </authorList>
    </citation>
    <scope>NUCLEOTIDE SEQUENCE [LARGE SCALE GENOMIC DNA]</scope>
    <source>
        <strain evidence="9">Wikel</strain>
    </source>
</reference>
<organism evidence="8 9">
    <name type="scientific">Ixodes scapularis</name>
    <name type="common">Black-legged tick</name>
    <name type="synonym">Deer tick</name>
    <dbReference type="NCBI Taxonomy" id="6945"/>
    <lineage>
        <taxon>Eukaryota</taxon>
        <taxon>Metazoa</taxon>
        <taxon>Ecdysozoa</taxon>
        <taxon>Arthropoda</taxon>
        <taxon>Chelicerata</taxon>
        <taxon>Arachnida</taxon>
        <taxon>Acari</taxon>
        <taxon>Parasitiformes</taxon>
        <taxon>Ixodida</taxon>
        <taxon>Ixodoidea</taxon>
        <taxon>Ixodidae</taxon>
        <taxon>Ixodinae</taxon>
        <taxon>Ixodes</taxon>
    </lineage>
</organism>
<evidence type="ECO:0000256" key="4">
    <source>
        <dbReference type="ARBA" id="ARBA00022759"/>
    </source>
</evidence>
<protein>
    <recommendedName>
        <fullName evidence="7">Reverse transcriptase RNase H-like domain-containing protein</fullName>
    </recommendedName>
</protein>
<dbReference type="Proteomes" id="UP000001555">
    <property type="component" value="Unassembled WGS sequence"/>
</dbReference>
<evidence type="ECO:0000256" key="6">
    <source>
        <dbReference type="ARBA" id="ARBA00022918"/>
    </source>
</evidence>
<dbReference type="PANTHER" id="PTHR37984">
    <property type="entry name" value="PROTEIN CBG26694"/>
    <property type="match status" value="1"/>
</dbReference>
<accession>A0A1S4LTJ6</accession>
<proteinExistence type="predicted"/>
<dbReference type="AlphaFoldDB" id="A0A1S4LTJ6"/>
<dbReference type="VEuPathDB" id="VectorBase:ISCI018987"/>
<keyword evidence="5" id="KW-0378">Hydrolase</keyword>
<reference evidence="8" key="2">
    <citation type="submission" date="2020-05" db="UniProtKB">
        <authorList>
            <consortium name="EnsemblMetazoa"/>
        </authorList>
    </citation>
    <scope>IDENTIFICATION</scope>
    <source>
        <strain evidence="8">wikel</strain>
    </source>
</reference>
<dbReference type="GO" id="GO:0003964">
    <property type="term" value="F:RNA-directed DNA polymerase activity"/>
    <property type="evidence" value="ECO:0007669"/>
    <property type="project" value="UniProtKB-KW"/>
</dbReference>
<dbReference type="InParanoid" id="A0A1S4LTJ6"/>
<keyword evidence="1" id="KW-0808">Transferase</keyword>
<keyword evidence="6" id="KW-0695">RNA-directed DNA polymerase</keyword>
<dbReference type="GO" id="GO:0016787">
    <property type="term" value="F:hydrolase activity"/>
    <property type="evidence" value="ECO:0007669"/>
    <property type="project" value="UniProtKB-KW"/>
</dbReference>
<keyword evidence="2" id="KW-0548">Nucleotidyltransferase</keyword>
<evidence type="ECO:0000256" key="5">
    <source>
        <dbReference type="ARBA" id="ARBA00022801"/>
    </source>
</evidence>
<evidence type="ECO:0000256" key="3">
    <source>
        <dbReference type="ARBA" id="ARBA00022722"/>
    </source>
</evidence>